<reference evidence="2 3" key="1">
    <citation type="submission" date="2018-04" db="EMBL/GenBank/DDBJ databases">
        <title>Thalassorhabdus spongiae gen. nov., sp. nov., isolated from a marine sponge in South-West Iceland.</title>
        <authorList>
            <person name="Knobloch S."/>
            <person name="Daussin A."/>
            <person name="Johannsson R."/>
            <person name="Marteinsson V.T."/>
        </authorList>
    </citation>
    <scope>NUCLEOTIDE SEQUENCE [LARGE SCALE GENOMIC DNA]</scope>
    <source>
        <strain evidence="2 3">Hp12</strain>
    </source>
</reference>
<feature type="transmembrane region" description="Helical" evidence="1">
    <location>
        <begin position="96"/>
        <end position="114"/>
    </location>
</feature>
<keyword evidence="3" id="KW-1185">Reference proteome</keyword>
<keyword evidence="1" id="KW-1133">Transmembrane helix</keyword>
<feature type="transmembrane region" description="Helical" evidence="1">
    <location>
        <begin position="6"/>
        <end position="26"/>
    </location>
</feature>
<gene>
    <name evidence="2" type="ORF">DC094_17240</name>
</gene>
<comment type="caution">
    <text evidence="2">The sequence shown here is derived from an EMBL/GenBank/DDBJ whole genome shotgun (WGS) entry which is preliminary data.</text>
</comment>
<feature type="transmembrane region" description="Helical" evidence="1">
    <location>
        <begin position="62"/>
        <end position="84"/>
    </location>
</feature>
<organism evidence="2 3">
    <name type="scientific">Pelagibaculum spongiae</name>
    <dbReference type="NCBI Taxonomy" id="2080658"/>
    <lineage>
        <taxon>Bacteria</taxon>
        <taxon>Pseudomonadati</taxon>
        <taxon>Pseudomonadota</taxon>
        <taxon>Gammaproteobacteria</taxon>
        <taxon>Oceanospirillales</taxon>
        <taxon>Pelagibaculum</taxon>
    </lineage>
</organism>
<evidence type="ECO:0000313" key="2">
    <source>
        <dbReference type="EMBL" id="PVZ65631.1"/>
    </source>
</evidence>
<feature type="transmembrane region" description="Helical" evidence="1">
    <location>
        <begin position="38"/>
        <end position="56"/>
    </location>
</feature>
<dbReference type="Proteomes" id="UP000244906">
    <property type="component" value="Unassembled WGS sequence"/>
</dbReference>
<sequence>MLPMGTIMTGCMFAGVIYAGLVKPLTAAKPTATVIDKLFASLLLLAGSWNVLWYASQNIGHFWGKMALLSGLLMWLTSALLFQFKFLPQWLVKAKPLVILALAACCFKYGYTIYSF</sequence>
<dbReference type="EMBL" id="QDDL01000009">
    <property type="protein sequence ID" value="PVZ65631.1"/>
    <property type="molecule type" value="Genomic_DNA"/>
</dbReference>
<proteinExistence type="predicted"/>
<keyword evidence="1" id="KW-0812">Transmembrane</keyword>
<dbReference type="RefSeq" id="WP_116688372.1">
    <property type="nucleotide sequence ID" value="NZ_CAWNYD010000009.1"/>
</dbReference>
<dbReference type="AlphaFoldDB" id="A0A2V1GSY9"/>
<keyword evidence="1" id="KW-0472">Membrane</keyword>
<evidence type="ECO:0000256" key="1">
    <source>
        <dbReference type="SAM" id="Phobius"/>
    </source>
</evidence>
<dbReference type="OrthoDB" id="6107403at2"/>
<name>A0A2V1GSY9_9GAMM</name>
<evidence type="ECO:0000313" key="3">
    <source>
        <dbReference type="Proteomes" id="UP000244906"/>
    </source>
</evidence>
<accession>A0A2V1GSY9</accession>
<protein>
    <submittedName>
        <fullName evidence="2">Uncharacterized protein</fullName>
    </submittedName>
</protein>